<accession>A0ABW3J9E9</accession>
<evidence type="ECO:0000256" key="1">
    <source>
        <dbReference type="SAM" id="SignalP"/>
    </source>
</evidence>
<evidence type="ECO:0000313" key="3">
    <source>
        <dbReference type="Proteomes" id="UP001597102"/>
    </source>
</evidence>
<keyword evidence="3" id="KW-1185">Reference proteome</keyword>
<sequence length="94" mass="10157">MTNPMFIATTFALAATVIAASAMPASAGLFRNKERQASSGAGITYLTPGQARRAKRQIYDEPMILNNRVYPGMRFEPPNSAFFGGNPMIGPSSW</sequence>
<name>A0ABW3J9E9_9HYPH</name>
<gene>
    <name evidence="2" type="ORF">ACFQ2F_06330</name>
</gene>
<evidence type="ECO:0000313" key="2">
    <source>
        <dbReference type="EMBL" id="MFD0986711.1"/>
    </source>
</evidence>
<dbReference type="RefSeq" id="WP_379087342.1">
    <property type="nucleotide sequence ID" value="NZ_JBHTJO010000001.1"/>
</dbReference>
<organism evidence="2 3">
    <name type="scientific">Methyloligella solikamskensis</name>
    <dbReference type="NCBI Taxonomy" id="1177756"/>
    <lineage>
        <taxon>Bacteria</taxon>
        <taxon>Pseudomonadati</taxon>
        <taxon>Pseudomonadota</taxon>
        <taxon>Alphaproteobacteria</taxon>
        <taxon>Hyphomicrobiales</taxon>
        <taxon>Hyphomicrobiaceae</taxon>
        <taxon>Methyloligella</taxon>
    </lineage>
</organism>
<dbReference type="Proteomes" id="UP001597102">
    <property type="component" value="Unassembled WGS sequence"/>
</dbReference>
<keyword evidence="1" id="KW-0732">Signal</keyword>
<protein>
    <submittedName>
        <fullName evidence="2">Uncharacterized protein</fullName>
    </submittedName>
</protein>
<dbReference type="EMBL" id="JBHTJO010000001">
    <property type="protein sequence ID" value="MFD0986711.1"/>
    <property type="molecule type" value="Genomic_DNA"/>
</dbReference>
<comment type="caution">
    <text evidence="2">The sequence shown here is derived from an EMBL/GenBank/DDBJ whole genome shotgun (WGS) entry which is preliminary data.</text>
</comment>
<proteinExistence type="predicted"/>
<feature type="chain" id="PRO_5046793486" evidence="1">
    <location>
        <begin position="28"/>
        <end position="94"/>
    </location>
</feature>
<feature type="signal peptide" evidence="1">
    <location>
        <begin position="1"/>
        <end position="27"/>
    </location>
</feature>
<reference evidence="3" key="1">
    <citation type="journal article" date="2019" name="Int. J. Syst. Evol. Microbiol.">
        <title>The Global Catalogue of Microorganisms (GCM) 10K type strain sequencing project: providing services to taxonomists for standard genome sequencing and annotation.</title>
        <authorList>
            <consortium name="The Broad Institute Genomics Platform"/>
            <consortium name="The Broad Institute Genome Sequencing Center for Infectious Disease"/>
            <person name="Wu L."/>
            <person name="Ma J."/>
        </authorList>
    </citation>
    <scope>NUCLEOTIDE SEQUENCE [LARGE SCALE GENOMIC DNA]</scope>
    <source>
        <strain evidence="3">CCUG 61697</strain>
    </source>
</reference>